<keyword evidence="3" id="KW-1185">Reference proteome</keyword>
<feature type="compositionally biased region" description="Acidic residues" evidence="1">
    <location>
        <begin position="67"/>
        <end position="76"/>
    </location>
</feature>
<dbReference type="AlphaFoldDB" id="A0A0C9V2G4"/>
<evidence type="ECO:0000313" key="3">
    <source>
        <dbReference type="Proteomes" id="UP000053820"/>
    </source>
</evidence>
<sequence length="112" mass="12435">MPGRTSIDGEAQKREARRTDQPKTTWGPAIKRDESRKEKEQSRGREAQRPTPVDTRPPDYNGADSDVIMEDGEGEMNPDGGHVEPGHGTTTRRSELSNTVSSKTGVKFDVKR</sequence>
<proteinExistence type="predicted"/>
<dbReference type="Proteomes" id="UP000053820">
    <property type="component" value="Unassembled WGS sequence"/>
</dbReference>
<accession>A0A0C9V2G4</accession>
<name>A0A0C9V2G4_9AGAM</name>
<evidence type="ECO:0000313" key="2">
    <source>
        <dbReference type="EMBL" id="KIJ59449.1"/>
    </source>
</evidence>
<feature type="region of interest" description="Disordered" evidence="1">
    <location>
        <begin position="1"/>
        <end position="112"/>
    </location>
</feature>
<feature type="compositionally biased region" description="Basic and acidic residues" evidence="1">
    <location>
        <begin position="10"/>
        <end position="21"/>
    </location>
</feature>
<organism evidence="2 3">
    <name type="scientific">Hydnomerulius pinastri MD-312</name>
    <dbReference type="NCBI Taxonomy" id="994086"/>
    <lineage>
        <taxon>Eukaryota</taxon>
        <taxon>Fungi</taxon>
        <taxon>Dikarya</taxon>
        <taxon>Basidiomycota</taxon>
        <taxon>Agaricomycotina</taxon>
        <taxon>Agaricomycetes</taxon>
        <taxon>Agaricomycetidae</taxon>
        <taxon>Boletales</taxon>
        <taxon>Boletales incertae sedis</taxon>
        <taxon>Leucogyrophana</taxon>
    </lineage>
</organism>
<gene>
    <name evidence="2" type="ORF">HYDPIDRAFT_33140</name>
</gene>
<dbReference type="EMBL" id="KN839887">
    <property type="protein sequence ID" value="KIJ59449.1"/>
    <property type="molecule type" value="Genomic_DNA"/>
</dbReference>
<feature type="compositionally biased region" description="Polar residues" evidence="1">
    <location>
        <begin position="88"/>
        <end position="104"/>
    </location>
</feature>
<feature type="compositionally biased region" description="Basic and acidic residues" evidence="1">
    <location>
        <begin position="30"/>
        <end position="48"/>
    </location>
</feature>
<dbReference type="HOGENOM" id="CLU_2146205_0_0_1"/>
<reference evidence="2 3" key="1">
    <citation type="submission" date="2014-04" db="EMBL/GenBank/DDBJ databases">
        <title>Evolutionary Origins and Diversification of the Mycorrhizal Mutualists.</title>
        <authorList>
            <consortium name="DOE Joint Genome Institute"/>
            <consortium name="Mycorrhizal Genomics Consortium"/>
            <person name="Kohler A."/>
            <person name="Kuo A."/>
            <person name="Nagy L.G."/>
            <person name="Floudas D."/>
            <person name="Copeland A."/>
            <person name="Barry K.W."/>
            <person name="Cichocki N."/>
            <person name="Veneault-Fourrey C."/>
            <person name="LaButti K."/>
            <person name="Lindquist E.A."/>
            <person name="Lipzen A."/>
            <person name="Lundell T."/>
            <person name="Morin E."/>
            <person name="Murat C."/>
            <person name="Riley R."/>
            <person name="Ohm R."/>
            <person name="Sun H."/>
            <person name="Tunlid A."/>
            <person name="Henrissat B."/>
            <person name="Grigoriev I.V."/>
            <person name="Hibbett D.S."/>
            <person name="Martin F."/>
        </authorList>
    </citation>
    <scope>NUCLEOTIDE SEQUENCE [LARGE SCALE GENOMIC DNA]</scope>
    <source>
        <strain evidence="2 3">MD-312</strain>
    </source>
</reference>
<protein>
    <submittedName>
        <fullName evidence="2">Uncharacterized protein</fullName>
    </submittedName>
</protein>
<evidence type="ECO:0000256" key="1">
    <source>
        <dbReference type="SAM" id="MobiDB-lite"/>
    </source>
</evidence>